<protein>
    <submittedName>
        <fullName evidence="2">Uncharacterized protein</fullName>
    </submittedName>
</protein>
<keyword evidence="1" id="KW-0812">Transmembrane</keyword>
<dbReference type="EMBL" id="QPJM01000001">
    <property type="protein sequence ID" value="RCW87604.1"/>
    <property type="molecule type" value="Genomic_DNA"/>
</dbReference>
<feature type="transmembrane region" description="Helical" evidence="1">
    <location>
        <begin position="147"/>
        <end position="168"/>
    </location>
</feature>
<dbReference type="Proteomes" id="UP000253324">
    <property type="component" value="Unassembled WGS sequence"/>
</dbReference>
<dbReference type="RefSeq" id="WP_114428193.1">
    <property type="nucleotide sequence ID" value="NZ_QPJM01000001.1"/>
</dbReference>
<keyword evidence="1" id="KW-0472">Membrane</keyword>
<comment type="caution">
    <text evidence="2">The sequence shown here is derived from an EMBL/GenBank/DDBJ whole genome shotgun (WGS) entry which is preliminary data.</text>
</comment>
<proteinExistence type="predicted"/>
<reference evidence="2 3" key="1">
    <citation type="submission" date="2018-07" db="EMBL/GenBank/DDBJ databases">
        <title>Genomic Encyclopedia of Type Strains, Phase III (KMG-III): the genomes of soil and plant-associated and newly described type strains.</title>
        <authorList>
            <person name="Whitman W."/>
        </authorList>
    </citation>
    <scope>NUCLEOTIDE SEQUENCE [LARGE SCALE GENOMIC DNA]</scope>
    <source>
        <strain evidence="2 3">31-25a</strain>
    </source>
</reference>
<feature type="transmembrane region" description="Helical" evidence="1">
    <location>
        <begin position="71"/>
        <end position="94"/>
    </location>
</feature>
<evidence type="ECO:0000313" key="2">
    <source>
        <dbReference type="EMBL" id="RCW87604.1"/>
    </source>
</evidence>
<feature type="transmembrane region" description="Helical" evidence="1">
    <location>
        <begin position="114"/>
        <end position="135"/>
    </location>
</feature>
<evidence type="ECO:0000256" key="1">
    <source>
        <dbReference type="SAM" id="Phobius"/>
    </source>
</evidence>
<keyword evidence="1" id="KW-1133">Transmembrane helix</keyword>
<accession>A0A368ZAW7</accession>
<gene>
    <name evidence="2" type="ORF">C7476_101370</name>
</gene>
<evidence type="ECO:0000313" key="3">
    <source>
        <dbReference type="Proteomes" id="UP000253324"/>
    </source>
</evidence>
<dbReference type="AlphaFoldDB" id="A0A368ZAW7"/>
<organism evidence="2 3">
    <name type="scientific">Phyllobacterium bourgognense</name>
    <dbReference type="NCBI Taxonomy" id="314236"/>
    <lineage>
        <taxon>Bacteria</taxon>
        <taxon>Pseudomonadati</taxon>
        <taxon>Pseudomonadota</taxon>
        <taxon>Alphaproteobacteria</taxon>
        <taxon>Hyphomicrobiales</taxon>
        <taxon>Phyllobacteriaceae</taxon>
        <taxon>Phyllobacterium</taxon>
    </lineage>
</organism>
<name>A0A368ZAW7_9HYPH</name>
<keyword evidence="3" id="KW-1185">Reference proteome</keyword>
<sequence>MARNGEISADYFQRSDEEFRNARQEALWVKQLALFDGDETKAKYAYVRTRAEQLAGEQRAAVAGDEVPASIAWAVLILGFFVVWAIRAFLFLHLSRQPTYTANDIAAAVGSSGVGIGPTAMFYQMLVLHVAYLYLALRLVFKTDSRAVRIAAACVLGWFAIMAFGAYGNYLQAIGYLD</sequence>